<sequence>MRLMSPVVAIRLYQITEDFSPAYWQKFDECDC</sequence>
<reference evidence="1 2" key="1">
    <citation type="submission" date="2016-10" db="EMBL/GenBank/DDBJ databases">
        <authorList>
            <person name="de Groot N.N."/>
        </authorList>
    </citation>
    <scope>NUCLEOTIDE SEQUENCE [LARGE SCALE GENOMIC DNA]</scope>
    <source>
        <strain evidence="1 2">IBRC-M10418</strain>
    </source>
</reference>
<evidence type="ECO:0000313" key="2">
    <source>
        <dbReference type="Proteomes" id="UP000199215"/>
    </source>
</evidence>
<proteinExistence type="predicted"/>
<name>A0A1H6IGZ0_9EURY</name>
<dbReference type="Proteomes" id="UP000199215">
    <property type="component" value="Unassembled WGS sequence"/>
</dbReference>
<protein>
    <submittedName>
        <fullName evidence="1">Uncharacterized protein</fullName>
    </submittedName>
</protein>
<keyword evidence="2" id="KW-1185">Reference proteome</keyword>
<dbReference type="AlphaFoldDB" id="A0A1H6IGZ0"/>
<accession>A0A1H6IGZ0</accession>
<gene>
    <name evidence="1" type="ORF">SAMN05192561_10236</name>
</gene>
<organism evidence="1 2">
    <name type="scientific">Halopenitus malekzadehii</name>
    <dbReference type="NCBI Taxonomy" id="1267564"/>
    <lineage>
        <taxon>Archaea</taxon>
        <taxon>Methanobacteriati</taxon>
        <taxon>Methanobacteriota</taxon>
        <taxon>Stenosarchaea group</taxon>
        <taxon>Halobacteria</taxon>
        <taxon>Halobacteriales</taxon>
        <taxon>Haloferacaceae</taxon>
        <taxon>Halopenitus</taxon>
    </lineage>
</organism>
<dbReference type="EMBL" id="FNWU01000002">
    <property type="protein sequence ID" value="SEH45520.1"/>
    <property type="molecule type" value="Genomic_DNA"/>
</dbReference>
<dbReference type="STRING" id="1267564.SAMN05192561_10236"/>
<evidence type="ECO:0000313" key="1">
    <source>
        <dbReference type="EMBL" id="SEH45520.1"/>
    </source>
</evidence>